<proteinExistence type="predicted"/>
<sequence>MFSCLRWCFGGRSKDKETEKGNNDYNDPTKLDAEYQQIQRGIAERLAQANAAERIRIRDMLRDKEECTSGSSSSDTATGSLQAPQLRVMSPVMCSAPEPEPPMTAELQPVLNDLPDETRLCTSSHSEAGDARDASSLFAVGLDDE</sequence>
<feature type="region of interest" description="Disordered" evidence="1">
    <location>
        <begin position="10"/>
        <end position="29"/>
    </location>
</feature>
<accession>A0AAW0QAD9</accession>
<evidence type="ECO:0000256" key="1">
    <source>
        <dbReference type="SAM" id="MobiDB-lite"/>
    </source>
</evidence>
<feature type="compositionally biased region" description="Basic and acidic residues" evidence="1">
    <location>
        <begin position="12"/>
        <end position="29"/>
    </location>
</feature>
<evidence type="ECO:0000313" key="3">
    <source>
        <dbReference type="Proteomes" id="UP001392437"/>
    </source>
</evidence>
<protein>
    <submittedName>
        <fullName evidence="2">Uncharacterized protein</fullName>
    </submittedName>
</protein>
<dbReference type="Proteomes" id="UP001392437">
    <property type="component" value="Unassembled WGS sequence"/>
</dbReference>
<gene>
    <name evidence="2" type="ORF">PG999_013571</name>
</gene>
<name>A0AAW0QAD9_9PEZI</name>
<dbReference type="EMBL" id="JAQQWP010000011">
    <property type="protein sequence ID" value="KAK8095549.1"/>
    <property type="molecule type" value="Genomic_DNA"/>
</dbReference>
<feature type="region of interest" description="Disordered" evidence="1">
    <location>
        <begin position="116"/>
        <end position="145"/>
    </location>
</feature>
<reference evidence="2 3" key="1">
    <citation type="submission" date="2023-01" db="EMBL/GenBank/DDBJ databases">
        <title>Analysis of 21 Apiospora genomes using comparative genomics revels a genus with tremendous synthesis potential of carbohydrate active enzymes and secondary metabolites.</title>
        <authorList>
            <person name="Sorensen T."/>
        </authorList>
    </citation>
    <scope>NUCLEOTIDE SEQUENCE [LARGE SCALE GENOMIC DNA]</scope>
    <source>
        <strain evidence="2 3">CBS 117206</strain>
    </source>
</reference>
<comment type="caution">
    <text evidence="2">The sequence shown here is derived from an EMBL/GenBank/DDBJ whole genome shotgun (WGS) entry which is preliminary data.</text>
</comment>
<keyword evidence="3" id="KW-1185">Reference proteome</keyword>
<evidence type="ECO:0000313" key="2">
    <source>
        <dbReference type="EMBL" id="KAK8095549.1"/>
    </source>
</evidence>
<feature type="compositionally biased region" description="Low complexity" evidence="1">
    <location>
        <begin position="68"/>
        <end position="80"/>
    </location>
</feature>
<dbReference type="AlphaFoldDB" id="A0AAW0QAD9"/>
<organism evidence="2 3">
    <name type="scientific">Apiospora kogelbergensis</name>
    <dbReference type="NCBI Taxonomy" id="1337665"/>
    <lineage>
        <taxon>Eukaryota</taxon>
        <taxon>Fungi</taxon>
        <taxon>Dikarya</taxon>
        <taxon>Ascomycota</taxon>
        <taxon>Pezizomycotina</taxon>
        <taxon>Sordariomycetes</taxon>
        <taxon>Xylariomycetidae</taxon>
        <taxon>Amphisphaeriales</taxon>
        <taxon>Apiosporaceae</taxon>
        <taxon>Apiospora</taxon>
    </lineage>
</organism>
<feature type="region of interest" description="Disordered" evidence="1">
    <location>
        <begin position="62"/>
        <end position="86"/>
    </location>
</feature>